<dbReference type="AlphaFoldDB" id="A0AAD4R0S2"/>
<accession>A0AAD4R0S2</accession>
<name>A0AAD4R0S2_9BILA</name>
<reference evidence="2" key="1">
    <citation type="submission" date="2022-01" db="EMBL/GenBank/DDBJ databases">
        <title>Genome Sequence Resource for Two Populations of Ditylenchus destructor, the Migratory Endoparasitic Phytonematode.</title>
        <authorList>
            <person name="Zhang H."/>
            <person name="Lin R."/>
            <person name="Xie B."/>
        </authorList>
    </citation>
    <scope>NUCLEOTIDE SEQUENCE</scope>
    <source>
        <strain evidence="2">BazhouSP</strain>
    </source>
</reference>
<organism evidence="2 3">
    <name type="scientific">Ditylenchus destructor</name>
    <dbReference type="NCBI Taxonomy" id="166010"/>
    <lineage>
        <taxon>Eukaryota</taxon>
        <taxon>Metazoa</taxon>
        <taxon>Ecdysozoa</taxon>
        <taxon>Nematoda</taxon>
        <taxon>Chromadorea</taxon>
        <taxon>Rhabditida</taxon>
        <taxon>Tylenchina</taxon>
        <taxon>Tylenchomorpha</taxon>
        <taxon>Sphaerularioidea</taxon>
        <taxon>Anguinidae</taxon>
        <taxon>Anguininae</taxon>
        <taxon>Ditylenchus</taxon>
    </lineage>
</organism>
<feature type="region of interest" description="Disordered" evidence="1">
    <location>
        <begin position="75"/>
        <end position="99"/>
    </location>
</feature>
<gene>
    <name evidence="2" type="ORF">DdX_08443</name>
</gene>
<feature type="compositionally biased region" description="Basic and acidic residues" evidence="1">
    <location>
        <begin position="309"/>
        <end position="320"/>
    </location>
</feature>
<feature type="region of interest" description="Disordered" evidence="1">
    <location>
        <begin position="305"/>
        <end position="331"/>
    </location>
</feature>
<protein>
    <submittedName>
        <fullName evidence="2">Uncharacterized protein</fullName>
    </submittedName>
</protein>
<feature type="region of interest" description="Disordered" evidence="1">
    <location>
        <begin position="1"/>
        <end position="25"/>
    </location>
</feature>
<evidence type="ECO:0000256" key="1">
    <source>
        <dbReference type="SAM" id="MobiDB-lite"/>
    </source>
</evidence>
<sequence length="417" mass="44755">MRQASMSSKDSSNSKSSSVSIPSTTTSIDSAEYGLSIGTSPSTLAASLIDIQITPSPGIIAVPEYGNYFEYYQENGKNSTPRRSPDKKGLKFGETTESESMIPYADETLPQRKHSKTIDGSNGHLASIAQKVQRARANNGSPRSTSPYAPPPTVIHHFLAGLHISPKRRFSLPANEYTLSMGLASNALPIGSSATNSPMRPGSGLMANSLLATGSQTTLSPASAMLLSSAGSPRRLVCNSNDSTPCSSARSSASIPGEAVENDDDDNITQEATTLRKESVSEASSNLRKGSMSILRPLSAAFARKNHYQRQESECSDRSRPNSRKASKCSLSGRMPWKRKNGSMPDLIEKAESMTINRPPSPRANDLHPTATSTLRRVTVVDKPGQDKAHFTGLKAATLRTKKKQNSRKIVVGLNFL</sequence>
<keyword evidence="3" id="KW-1185">Reference proteome</keyword>
<evidence type="ECO:0000313" key="3">
    <source>
        <dbReference type="Proteomes" id="UP001201812"/>
    </source>
</evidence>
<feature type="region of interest" description="Disordered" evidence="1">
    <location>
        <begin position="239"/>
        <end position="267"/>
    </location>
</feature>
<dbReference type="EMBL" id="JAKKPZ010000013">
    <property type="protein sequence ID" value="KAI1714349.1"/>
    <property type="molecule type" value="Genomic_DNA"/>
</dbReference>
<evidence type="ECO:0000313" key="2">
    <source>
        <dbReference type="EMBL" id="KAI1714349.1"/>
    </source>
</evidence>
<comment type="caution">
    <text evidence="2">The sequence shown here is derived from an EMBL/GenBank/DDBJ whole genome shotgun (WGS) entry which is preliminary data.</text>
</comment>
<dbReference type="Proteomes" id="UP001201812">
    <property type="component" value="Unassembled WGS sequence"/>
</dbReference>
<proteinExistence type="predicted"/>